<dbReference type="SMART" id="SM00836">
    <property type="entry name" value="DALR_1"/>
    <property type="match status" value="1"/>
</dbReference>
<dbReference type="InterPro" id="IPR035684">
    <property type="entry name" value="ArgRS_core"/>
</dbReference>
<keyword evidence="5 12" id="KW-0436">Ligase</keyword>
<feature type="domain" description="Arginyl tRNA synthetase N-terminal" evidence="15">
    <location>
        <begin position="61"/>
        <end position="149"/>
    </location>
</feature>
<name>A0A0R3VVZ2_TAEAS</name>
<feature type="domain" description="DALR anticodon binding" evidence="14">
    <location>
        <begin position="518"/>
        <end position="666"/>
    </location>
</feature>
<dbReference type="GO" id="GO:0005524">
    <property type="term" value="F:ATP binding"/>
    <property type="evidence" value="ECO:0007669"/>
    <property type="project" value="UniProtKB-KW"/>
</dbReference>
<keyword evidence="13" id="KW-0175">Coiled coil</keyword>
<dbReference type="Gene3D" id="1.10.730.10">
    <property type="entry name" value="Isoleucyl-tRNA Synthetase, Domain 1"/>
    <property type="match status" value="1"/>
</dbReference>
<comment type="catalytic activity">
    <reaction evidence="11">
        <text>tRNA(Arg) + L-arginine + ATP = L-arginyl-tRNA(Arg) + AMP + diphosphate</text>
        <dbReference type="Rhea" id="RHEA:20301"/>
        <dbReference type="Rhea" id="RHEA-COMP:9658"/>
        <dbReference type="Rhea" id="RHEA-COMP:9673"/>
        <dbReference type="ChEBI" id="CHEBI:30616"/>
        <dbReference type="ChEBI" id="CHEBI:32682"/>
        <dbReference type="ChEBI" id="CHEBI:33019"/>
        <dbReference type="ChEBI" id="CHEBI:78442"/>
        <dbReference type="ChEBI" id="CHEBI:78513"/>
        <dbReference type="ChEBI" id="CHEBI:456215"/>
        <dbReference type="EC" id="6.1.1.19"/>
    </reaction>
</comment>
<dbReference type="HAMAP" id="MF_00123">
    <property type="entry name" value="Arg_tRNA_synth"/>
    <property type="match status" value="1"/>
</dbReference>
<dbReference type="WBParaSite" id="TASK_0000158301-mRNA-1">
    <property type="protein sequence ID" value="TASK_0000158301-mRNA-1"/>
    <property type="gene ID" value="TASK_0000158301"/>
</dbReference>
<dbReference type="SUPFAM" id="SSF47323">
    <property type="entry name" value="Anticodon-binding domain of a subclass of class I aminoacyl-tRNA synthetases"/>
    <property type="match status" value="1"/>
</dbReference>
<dbReference type="Gene3D" id="3.40.50.620">
    <property type="entry name" value="HUPs"/>
    <property type="match status" value="1"/>
</dbReference>
<evidence type="ECO:0000256" key="7">
    <source>
        <dbReference type="ARBA" id="ARBA00022840"/>
    </source>
</evidence>
<dbReference type="OrthoDB" id="68056at2759"/>
<evidence type="ECO:0000313" key="16">
    <source>
        <dbReference type="EMBL" id="VDK23298.1"/>
    </source>
</evidence>
<comment type="subcellular location">
    <subcellularLocation>
        <location evidence="1">Cytoplasm</location>
        <location evidence="1">Cytosol</location>
    </subcellularLocation>
</comment>
<dbReference type="PROSITE" id="PS00178">
    <property type="entry name" value="AA_TRNA_LIGASE_I"/>
    <property type="match status" value="1"/>
</dbReference>
<keyword evidence="6 12" id="KW-0547">Nucleotide-binding</keyword>
<evidence type="ECO:0000256" key="4">
    <source>
        <dbReference type="ARBA" id="ARBA00022490"/>
    </source>
</evidence>
<gene>
    <name evidence="16" type="ORF">TASK_LOCUS1584</name>
</gene>
<evidence type="ECO:0000256" key="9">
    <source>
        <dbReference type="ARBA" id="ARBA00023146"/>
    </source>
</evidence>
<protein>
    <recommendedName>
        <fullName evidence="3">arginine--tRNA ligase</fullName>
        <ecNumber evidence="3">6.1.1.19</ecNumber>
    </recommendedName>
    <alternativeName>
        <fullName evidence="10">Arginyl-tRNA synthetase</fullName>
    </alternativeName>
</protein>
<keyword evidence="9 12" id="KW-0030">Aminoacyl-tRNA synthetase</keyword>
<evidence type="ECO:0000256" key="13">
    <source>
        <dbReference type="SAM" id="Coils"/>
    </source>
</evidence>
<proteinExistence type="inferred from homology"/>
<evidence type="ECO:0000259" key="15">
    <source>
        <dbReference type="SMART" id="SM01016"/>
    </source>
</evidence>
<dbReference type="PANTHER" id="PTHR11956:SF5">
    <property type="entry name" value="ARGININE--TRNA LIGASE, CYTOPLASMIC"/>
    <property type="match status" value="1"/>
</dbReference>
<keyword evidence="4" id="KW-0963">Cytoplasm</keyword>
<dbReference type="SMART" id="SM01016">
    <property type="entry name" value="Arg_tRNA_synt_N"/>
    <property type="match status" value="1"/>
</dbReference>
<evidence type="ECO:0000256" key="1">
    <source>
        <dbReference type="ARBA" id="ARBA00004514"/>
    </source>
</evidence>
<dbReference type="InterPro" id="IPR001278">
    <property type="entry name" value="Arg-tRNA-ligase"/>
</dbReference>
<evidence type="ECO:0000313" key="17">
    <source>
        <dbReference type="Proteomes" id="UP000282613"/>
    </source>
</evidence>
<dbReference type="EMBL" id="UYRS01000457">
    <property type="protein sequence ID" value="VDK23298.1"/>
    <property type="molecule type" value="Genomic_DNA"/>
</dbReference>
<dbReference type="SUPFAM" id="SSF52374">
    <property type="entry name" value="Nucleotidylyl transferase"/>
    <property type="match status" value="1"/>
</dbReference>
<sequence length="666" mass="75638">MLKQVDDLATRMEEVINKPKFKELNQLFEEHSKLSYQKEQLEKAIDSLQTSIMLHQVSVLNALIATFDLASKRAFPELGSSSAVVTRSSHPNFGDYQCNNGLSLARKFSADGTKISPVEAAKKICEHLVKGLLIEKVDIAGPGFINIFISRCFVEEEVNKLVRLGFSLPPPQRRLKCIVDMSSPNIAKEMHVGHLRSTIIGESISRLLKFMGHDVLKLNHLGDWGTQFGMLIAHLKDTFEDLGDRPLPVTDLQKFYQEAKVRFDEDEDFKKRSYDAVVKLQAYDPEHIKNWEKICDVSKLEFYDIYRRLDIEDLIPRGESFYQSRMIGVVKYLDEHGLLELDEGRKIMWVPESEVPLTIVKSDGGFTYDTSDLTAVRQRVAEEGGERIIYVVDSGQSLHLQNIFAAAQACGFADPARTKLEHVPFGVVLGEDKKKFKTRSGEVVKLVDLLNEGVDRVKKKLAEKGRDKELTPEEQQIAAEAIAYGCIKYADLSHNRINDYVFSFDKMLDDKGNTAAYLLYAYTRIRSIIRKTGWNDEKLAEVCKTAHVNLEHPAELKLGMILCRLPEIIIKLEEDLLFNKLCDYLYEVSGVFTEFYDSCYCIEREHGELGSRLTFHSVLSANLNSFLAPTDKIVKIHESRILLCVATATIMKACFDILGIRTVEKM</sequence>
<dbReference type="InterPro" id="IPR036695">
    <property type="entry name" value="Arg-tRNA-synth_N_sf"/>
</dbReference>
<dbReference type="InterPro" id="IPR005148">
    <property type="entry name" value="Arg-tRNA-synth_N"/>
</dbReference>
<evidence type="ECO:0000313" key="18">
    <source>
        <dbReference type="WBParaSite" id="TASK_0000158301-mRNA-1"/>
    </source>
</evidence>
<dbReference type="Proteomes" id="UP000282613">
    <property type="component" value="Unassembled WGS sequence"/>
</dbReference>
<evidence type="ECO:0000256" key="8">
    <source>
        <dbReference type="ARBA" id="ARBA00022917"/>
    </source>
</evidence>
<dbReference type="Pfam" id="PF03485">
    <property type="entry name" value="Arg_tRNA_synt_N"/>
    <property type="match status" value="1"/>
</dbReference>
<dbReference type="GO" id="GO:0006420">
    <property type="term" value="P:arginyl-tRNA aminoacylation"/>
    <property type="evidence" value="ECO:0007669"/>
    <property type="project" value="InterPro"/>
</dbReference>
<evidence type="ECO:0000256" key="5">
    <source>
        <dbReference type="ARBA" id="ARBA00022598"/>
    </source>
</evidence>
<evidence type="ECO:0000256" key="2">
    <source>
        <dbReference type="ARBA" id="ARBA00005594"/>
    </source>
</evidence>
<keyword evidence="17" id="KW-1185">Reference proteome</keyword>
<dbReference type="GO" id="GO:0005829">
    <property type="term" value="C:cytosol"/>
    <property type="evidence" value="ECO:0007669"/>
    <property type="project" value="UniProtKB-SubCell"/>
</dbReference>
<organism evidence="18">
    <name type="scientific">Taenia asiatica</name>
    <name type="common">Asian tapeworm</name>
    <dbReference type="NCBI Taxonomy" id="60517"/>
    <lineage>
        <taxon>Eukaryota</taxon>
        <taxon>Metazoa</taxon>
        <taxon>Spiralia</taxon>
        <taxon>Lophotrochozoa</taxon>
        <taxon>Platyhelminthes</taxon>
        <taxon>Cestoda</taxon>
        <taxon>Eucestoda</taxon>
        <taxon>Cyclophyllidea</taxon>
        <taxon>Taeniidae</taxon>
        <taxon>Taenia</taxon>
    </lineage>
</organism>
<evidence type="ECO:0000256" key="6">
    <source>
        <dbReference type="ARBA" id="ARBA00022741"/>
    </source>
</evidence>
<dbReference type="CDD" id="cd00671">
    <property type="entry name" value="ArgRS_core"/>
    <property type="match status" value="1"/>
</dbReference>
<evidence type="ECO:0000256" key="10">
    <source>
        <dbReference type="ARBA" id="ARBA00033033"/>
    </source>
</evidence>
<dbReference type="InterPro" id="IPR009080">
    <property type="entry name" value="tRNAsynth_Ia_anticodon-bd"/>
</dbReference>
<dbReference type="GO" id="GO:0017101">
    <property type="term" value="C:aminoacyl-tRNA synthetase multienzyme complex"/>
    <property type="evidence" value="ECO:0007669"/>
    <property type="project" value="UniProtKB-ARBA"/>
</dbReference>
<evidence type="ECO:0000256" key="12">
    <source>
        <dbReference type="RuleBase" id="RU363038"/>
    </source>
</evidence>
<dbReference type="Pfam" id="PF05746">
    <property type="entry name" value="DALR_1"/>
    <property type="match status" value="2"/>
</dbReference>
<dbReference type="NCBIfam" id="TIGR00456">
    <property type="entry name" value="argS"/>
    <property type="match status" value="1"/>
</dbReference>
<evidence type="ECO:0000256" key="3">
    <source>
        <dbReference type="ARBA" id="ARBA00012837"/>
    </source>
</evidence>
<evidence type="ECO:0000259" key="14">
    <source>
        <dbReference type="SMART" id="SM00836"/>
    </source>
</evidence>
<dbReference type="FunFam" id="3.40.50.620:FF:000084">
    <property type="entry name" value="arginine--tRNA ligase, cytoplasmic"/>
    <property type="match status" value="1"/>
</dbReference>
<dbReference type="AlphaFoldDB" id="A0A0R3VVZ2"/>
<keyword evidence="7 12" id="KW-0067">ATP-binding</keyword>
<dbReference type="EC" id="6.1.1.19" evidence="3"/>
<dbReference type="STRING" id="60517.A0A0R3VVZ2"/>
<dbReference type="InterPro" id="IPR001412">
    <property type="entry name" value="aa-tRNA-synth_I_CS"/>
</dbReference>
<dbReference type="InterPro" id="IPR008909">
    <property type="entry name" value="DALR_anticod-bd"/>
</dbReference>
<dbReference type="PRINTS" id="PR01038">
    <property type="entry name" value="TRNASYNTHARG"/>
</dbReference>
<dbReference type="FunFam" id="3.30.1360.70:FF:000002">
    <property type="entry name" value="arginine--tRNA ligase, cytoplasmic"/>
    <property type="match status" value="1"/>
</dbReference>
<dbReference type="InterPro" id="IPR014729">
    <property type="entry name" value="Rossmann-like_a/b/a_fold"/>
</dbReference>
<reference evidence="16 17" key="2">
    <citation type="submission" date="2018-11" db="EMBL/GenBank/DDBJ databases">
        <authorList>
            <consortium name="Pathogen Informatics"/>
        </authorList>
    </citation>
    <scope>NUCLEOTIDE SEQUENCE [LARGE SCALE GENOMIC DNA]</scope>
</reference>
<dbReference type="PANTHER" id="PTHR11956">
    <property type="entry name" value="ARGINYL-TRNA SYNTHETASE"/>
    <property type="match status" value="1"/>
</dbReference>
<accession>A0A0R3VVZ2</accession>
<dbReference type="GO" id="GO:0004814">
    <property type="term" value="F:arginine-tRNA ligase activity"/>
    <property type="evidence" value="ECO:0007669"/>
    <property type="project" value="UniProtKB-EC"/>
</dbReference>
<keyword evidence="8 12" id="KW-0648">Protein biosynthesis</keyword>
<reference evidence="18" key="1">
    <citation type="submission" date="2017-02" db="UniProtKB">
        <authorList>
            <consortium name="WormBaseParasite"/>
        </authorList>
    </citation>
    <scope>IDENTIFICATION</scope>
</reference>
<feature type="coiled-coil region" evidence="13">
    <location>
        <begin position="24"/>
        <end position="51"/>
    </location>
</feature>
<evidence type="ECO:0000256" key="11">
    <source>
        <dbReference type="ARBA" id="ARBA00049339"/>
    </source>
</evidence>
<dbReference type="SUPFAM" id="SSF55190">
    <property type="entry name" value="Arginyl-tRNA synthetase (ArgRS), N-terminal 'additional' domain"/>
    <property type="match status" value="1"/>
</dbReference>
<dbReference type="Pfam" id="PF00750">
    <property type="entry name" value="tRNA-synt_1d"/>
    <property type="match status" value="1"/>
</dbReference>
<dbReference type="Gene3D" id="3.30.1360.70">
    <property type="entry name" value="Arginyl tRNA synthetase N-terminal domain"/>
    <property type="match status" value="1"/>
</dbReference>
<comment type="similarity">
    <text evidence="2 12">Belongs to the class-I aminoacyl-tRNA synthetase family.</text>
</comment>